<proteinExistence type="predicted"/>
<accession>A0A1H6WFB3</accession>
<evidence type="ECO:0000313" key="3">
    <source>
        <dbReference type="Proteomes" id="UP000199379"/>
    </source>
</evidence>
<feature type="transmembrane region" description="Helical" evidence="1">
    <location>
        <begin position="61"/>
        <end position="84"/>
    </location>
</feature>
<dbReference type="Pfam" id="PF07332">
    <property type="entry name" value="Phage_holin_3_6"/>
    <property type="match status" value="1"/>
</dbReference>
<name>A0A1H6WFB3_9RHOB</name>
<keyword evidence="3" id="KW-1185">Reference proteome</keyword>
<gene>
    <name evidence="2" type="ORF">SAMN05444007_103448</name>
</gene>
<evidence type="ECO:0000256" key="1">
    <source>
        <dbReference type="SAM" id="Phobius"/>
    </source>
</evidence>
<dbReference type="EMBL" id="FNYD01000003">
    <property type="protein sequence ID" value="SEJ15709.1"/>
    <property type="molecule type" value="Genomic_DNA"/>
</dbReference>
<reference evidence="2 3" key="1">
    <citation type="submission" date="2016-10" db="EMBL/GenBank/DDBJ databases">
        <authorList>
            <person name="de Groot N.N."/>
        </authorList>
    </citation>
    <scope>NUCLEOTIDE SEQUENCE [LARGE SCALE GENOMIC DNA]</scope>
    <source>
        <strain evidence="2 3">DSM 29340</strain>
    </source>
</reference>
<keyword evidence="1" id="KW-0812">Transmembrane</keyword>
<dbReference type="AlphaFoldDB" id="A0A1H6WFB3"/>
<protein>
    <submittedName>
        <fullName evidence="2">Putative Holin-X, holin superfamily III</fullName>
    </submittedName>
</protein>
<sequence>MNRISRNLSIVYRTERLIARRQIEVMRKQTGILAAAGLIGVIGFVMLNVAAYWALAAIHSPQVAALIVALIDLGVAALLALTALRMSAERELEPATEIRDTALAELEDDVTAAAESAKTLTENVGRMARDPLGSALPALLMPLISAFLRSRKE</sequence>
<feature type="transmembrane region" description="Helical" evidence="1">
    <location>
        <begin position="30"/>
        <end position="55"/>
    </location>
</feature>
<keyword evidence="1" id="KW-1133">Transmembrane helix</keyword>
<dbReference type="InterPro" id="IPR009937">
    <property type="entry name" value="Phage_holin_3_6"/>
</dbReference>
<dbReference type="STRING" id="1227549.SAMN05444007_103448"/>
<keyword evidence="1" id="KW-0472">Membrane</keyword>
<organism evidence="2 3">
    <name type="scientific">Cribrihabitans marinus</name>
    <dbReference type="NCBI Taxonomy" id="1227549"/>
    <lineage>
        <taxon>Bacteria</taxon>
        <taxon>Pseudomonadati</taxon>
        <taxon>Pseudomonadota</taxon>
        <taxon>Alphaproteobacteria</taxon>
        <taxon>Rhodobacterales</taxon>
        <taxon>Paracoccaceae</taxon>
        <taxon>Cribrihabitans</taxon>
    </lineage>
</organism>
<evidence type="ECO:0000313" key="2">
    <source>
        <dbReference type="EMBL" id="SEJ15709.1"/>
    </source>
</evidence>
<dbReference type="Proteomes" id="UP000199379">
    <property type="component" value="Unassembled WGS sequence"/>
</dbReference>
<dbReference type="OrthoDB" id="7677160at2"/>
<dbReference type="RefSeq" id="WP_092364239.1">
    <property type="nucleotide sequence ID" value="NZ_BMGV01000003.1"/>
</dbReference>